<evidence type="ECO:0000313" key="1">
    <source>
        <dbReference type="EMBL" id="CAI9953947.1"/>
    </source>
</evidence>
<evidence type="ECO:0000313" key="3">
    <source>
        <dbReference type="Proteomes" id="UP001642409"/>
    </source>
</evidence>
<dbReference type="AlphaFoldDB" id="A0AA86QCX9"/>
<accession>A0AA86QCX9</accession>
<reference evidence="2 3" key="2">
    <citation type="submission" date="2024-07" db="EMBL/GenBank/DDBJ databases">
        <authorList>
            <person name="Akdeniz Z."/>
        </authorList>
    </citation>
    <scope>NUCLEOTIDE SEQUENCE [LARGE SCALE GENOMIC DNA]</scope>
</reference>
<protein>
    <submittedName>
        <fullName evidence="2">Hypothetical_protein</fullName>
    </submittedName>
</protein>
<name>A0AA86QCX9_9EUKA</name>
<dbReference type="EMBL" id="CAXDID020000222">
    <property type="protein sequence ID" value="CAL6058576.1"/>
    <property type="molecule type" value="Genomic_DNA"/>
</dbReference>
<organism evidence="1">
    <name type="scientific">Hexamita inflata</name>
    <dbReference type="NCBI Taxonomy" id="28002"/>
    <lineage>
        <taxon>Eukaryota</taxon>
        <taxon>Metamonada</taxon>
        <taxon>Diplomonadida</taxon>
        <taxon>Hexamitidae</taxon>
        <taxon>Hexamitinae</taxon>
        <taxon>Hexamita</taxon>
    </lineage>
</organism>
<keyword evidence="3" id="KW-1185">Reference proteome</keyword>
<reference evidence="1" key="1">
    <citation type="submission" date="2023-06" db="EMBL/GenBank/DDBJ databases">
        <authorList>
            <person name="Kurt Z."/>
        </authorList>
    </citation>
    <scope>NUCLEOTIDE SEQUENCE</scope>
</reference>
<sequence>MTRQLQLYSSNQVSPHVRPIQYPSAISKDTDILFVFCSRIGSVYGAVKGLSYLDTSLFARLQLFIKCYLKTVQSTMCQMSFLLEQHTSHILRFEIFDSLRDLAMPQKFERVINRFTTTNYFLNQRLTTGCNTFCLTKIVLQSTNISGDRCVFVTGSKQ</sequence>
<proteinExistence type="predicted"/>
<evidence type="ECO:0000313" key="2">
    <source>
        <dbReference type="EMBL" id="CAL6058576.1"/>
    </source>
</evidence>
<gene>
    <name evidence="1" type="ORF">HINF_LOCUS41592</name>
    <name evidence="2" type="ORF">HINF_LOCUS48334</name>
</gene>
<dbReference type="EMBL" id="CATOUU010000843">
    <property type="protein sequence ID" value="CAI9953947.1"/>
    <property type="molecule type" value="Genomic_DNA"/>
</dbReference>
<comment type="caution">
    <text evidence="1">The sequence shown here is derived from an EMBL/GenBank/DDBJ whole genome shotgun (WGS) entry which is preliminary data.</text>
</comment>
<dbReference type="Proteomes" id="UP001642409">
    <property type="component" value="Unassembled WGS sequence"/>
</dbReference>